<gene>
    <name evidence="3" type="ORF">METZ01_LOCUS5849</name>
</gene>
<dbReference type="Pfam" id="PF07593">
    <property type="entry name" value="UnbV_ASPIC"/>
    <property type="match status" value="1"/>
</dbReference>
<name>A0A381NEI5_9ZZZZ</name>
<dbReference type="AlphaFoldDB" id="A0A381NEI5"/>
<sequence>VSQPFDRSCKIPEPGKPNEDLGEFWEESPWTISSSKNLSAYERNRVYMNHKGNNFFDISYITGADSDGDGRCAVAADLNNDGLNEIIVRQVGGGPLHIYENRFPLKNWLKVSLRGIESNSFGIGARLTALVNDEKLVREMYPVNSYRSQSPNIVHFGLNDSDQVDILEIKWPSGRIQRFESVQANRHIIVEENYEKISLVQSGQISGL</sequence>
<dbReference type="PANTHER" id="PTHR16026:SF0">
    <property type="entry name" value="CARTILAGE ACIDIC PROTEIN 1"/>
    <property type="match status" value="1"/>
</dbReference>
<dbReference type="InterPro" id="IPR011519">
    <property type="entry name" value="UnbV_ASPIC"/>
</dbReference>
<feature type="non-terminal residue" evidence="3">
    <location>
        <position position="1"/>
    </location>
</feature>
<dbReference type="InterPro" id="IPR028994">
    <property type="entry name" value="Integrin_alpha_N"/>
</dbReference>
<dbReference type="EMBL" id="UINC01000308">
    <property type="protein sequence ID" value="SUZ52995.1"/>
    <property type="molecule type" value="Genomic_DNA"/>
</dbReference>
<organism evidence="3">
    <name type="scientific">marine metagenome</name>
    <dbReference type="NCBI Taxonomy" id="408172"/>
    <lineage>
        <taxon>unclassified sequences</taxon>
        <taxon>metagenomes</taxon>
        <taxon>ecological metagenomes</taxon>
    </lineage>
</organism>
<feature type="region of interest" description="Disordered" evidence="1">
    <location>
        <begin position="1"/>
        <end position="22"/>
    </location>
</feature>
<reference evidence="3" key="1">
    <citation type="submission" date="2018-05" db="EMBL/GenBank/DDBJ databases">
        <authorList>
            <person name="Lanie J.A."/>
            <person name="Ng W.-L."/>
            <person name="Kazmierczak K.M."/>
            <person name="Andrzejewski T.M."/>
            <person name="Davidsen T.M."/>
            <person name="Wayne K.J."/>
            <person name="Tettelin H."/>
            <person name="Glass J.I."/>
            <person name="Rusch D."/>
            <person name="Podicherti R."/>
            <person name="Tsui H.-C.T."/>
            <person name="Winkler M.E."/>
        </authorList>
    </citation>
    <scope>NUCLEOTIDE SEQUENCE</scope>
</reference>
<protein>
    <recommendedName>
        <fullName evidence="2">ASPIC/UnbV domain-containing protein</fullName>
    </recommendedName>
</protein>
<dbReference type="SUPFAM" id="SSF69318">
    <property type="entry name" value="Integrin alpha N-terminal domain"/>
    <property type="match status" value="1"/>
</dbReference>
<evidence type="ECO:0000256" key="1">
    <source>
        <dbReference type="SAM" id="MobiDB-lite"/>
    </source>
</evidence>
<dbReference type="PANTHER" id="PTHR16026">
    <property type="entry name" value="CARTILAGE ACIDIC PROTEIN 1"/>
    <property type="match status" value="1"/>
</dbReference>
<feature type="domain" description="ASPIC/UnbV" evidence="2">
    <location>
        <begin position="122"/>
        <end position="187"/>
    </location>
</feature>
<dbReference type="InterPro" id="IPR027039">
    <property type="entry name" value="Crtac1"/>
</dbReference>
<evidence type="ECO:0000313" key="3">
    <source>
        <dbReference type="EMBL" id="SUZ52995.1"/>
    </source>
</evidence>
<evidence type="ECO:0000259" key="2">
    <source>
        <dbReference type="Pfam" id="PF07593"/>
    </source>
</evidence>
<accession>A0A381NEI5</accession>
<proteinExistence type="predicted"/>